<reference evidence="2 3" key="1">
    <citation type="submission" date="2014-10" db="EMBL/GenBank/DDBJ databases">
        <title>Whole genome sequence of Francisella endociliophora strain FSC1006, isolated from a laboratory culture of the marine ciliate Euplotes raikovi.</title>
        <authorList>
            <person name="Granberg M."/>
            <person name="Backman S."/>
            <person name="Lundmark E."/>
            <person name="Nilsson E."/>
            <person name="Karlsson E."/>
            <person name="Thelaus J."/>
            <person name="Ohrman C."/>
            <person name="Larkeryd A."/>
            <person name="Stenberg P."/>
        </authorList>
    </citation>
    <scope>NUCLEOTIDE SEQUENCE [LARGE SCALE GENOMIC DNA]</scope>
    <source>
        <strain evidence="2 3">FSC1006</strain>
    </source>
</reference>
<dbReference type="PROSITE" id="PS00409">
    <property type="entry name" value="PROKAR_NTER_METHYL"/>
    <property type="match status" value="1"/>
</dbReference>
<dbReference type="NCBIfam" id="TIGR02532">
    <property type="entry name" value="IV_pilin_GFxxxE"/>
    <property type="match status" value="1"/>
</dbReference>
<organism evidence="2 3">
    <name type="scientific">Candidatus Francisella endociliophora</name>
    <dbReference type="NCBI Taxonomy" id="653937"/>
    <lineage>
        <taxon>Bacteria</taxon>
        <taxon>Pseudomonadati</taxon>
        <taxon>Pseudomonadota</taxon>
        <taxon>Gammaproteobacteria</taxon>
        <taxon>Thiotrichales</taxon>
        <taxon>Francisellaceae</taxon>
        <taxon>Francisella</taxon>
    </lineage>
</organism>
<dbReference type="Proteomes" id="UP000029672">
    <property type="component" value="Chromosome"/>
</dbReference>
<dbReference type="RefSeq" id="WP_040010204.1">
    <property type="nucleotide sequence ID" value="NZ_CP009574.1"/>
</dbReference>
<dbReference type="STRING" id="1547445.LO80_07805"/>
<dbReference type="OrthoDB" id="5605680at2"/>
<protein>
    <submittedName>
        <fullName evidence="2">N-terminal cleavage protein</fullName>
    </submittedName>
</protein>
<keyword evidence="3" id="KW-1185">Reference proteome</keyword>
<dbReference type="AlphaFoldDB" id="A0A097EQN8"/>
<dbReference type="EMBL" id="CP009574">
    <property type="protein sequence ID" value="AIT09883.1"/>
    <property type="molecule type" value="Genomic_DNA"/>
</dbReference>
<proteinExistence type="predicted"/>
<dbReference type="Pfam" id="PF07963">
    <property type="entry name" value="N_methyl"/>
    <property type="match status" value="1"/>
</dbReference>
<evidence type="ECO:0000313" key="2">
    <source>
        <dbReference type="EMBL" id="AIT09883.1"/>
    </source>
</evidence>
<name>A0A097EQN8_9GAMM</name>
<dbReference type="InterPro" id="IPR012902">
    <property type="entry name" value="N_methyl_site"/>
</dbReference>
<dbReference type="HOGENOM" id="CLU_078190_0_0_6"/>
<dbReference type="eggNOG" id="COG4966">
    <property type="taxonomic scope" value="Bacteria"/>
</dbReference>
<evidence type="ECO:0000256" key="1">
    <source>
        <dbReference type="SAM" id="Phobius"/>
    </source>
</evidence>
<evidence type="ECO:0000313" key="3">
    <source>
        <dbReference type="Proteomes" id="UP000029672"/>
    </source>
</evidence>
<feature type="transmembrane region" description="Helical" evidence="1">
    <location>
        <begin position="12"/>
        <end position="36"/>
    </location>
</feature>
<sequence length="302" mass="34142">MVNLRKRFDKGVTLVELLVAITISAIVIVMAINIYISTKKIYQKTKSKTELDVKELTTKKILYDAVIDAGFSCKYGAKNQVYTNKTGENPLNFNFMYDSSPVRVGKISDIAPFLTDSLGFETKGSVYQVNTDYIMVKNEDVFTELSSRPINLSLYLDSVDQLDKGDYLALCNNDDVNIVKIDSVSDRKVELNIAPSSEYHKNDYAGKYSIQIFYIAANQSKENPENVNYSLFMYTKSGSHKGVTYPVIDGVSDLKISYSILNRKNLSWRDITRNTDLDDIEAKAIKVSFKLKGKLFEKVILL</sequence>
<accession>A0A097EQN8</accession>
<keyword evidence="1" id="KW-0472">Membrane</keyword>
<keyword evidence="1" id="KW-0812">Transmembrane</keyword>
<keyword evidence="1" id="KW-1133">Transmembrane helix</keyword>
<dbReference type="KEGG" id="frf:LO80_07805"/>
<gene>
    <name evidence="2" type="ORF">LO80_07805</name>
</gene>